<dbReference type="Proteomes" id="UP000245533">
    <property type="component" value="Unassembled WGS sequence"/>
</dbReference>
<proteinExistence type="predicted"/>
<evidence type="ECO:0000313" key="1">
    <source>
        <dbReference type="EMBL" id="PWN07831.1"/>
    </source>
</evidence>
<sequence length="388" mass="42786">MLYRGILALLVLAFTIITFVACDVTSEKALDESLEPVPNVTAIEGAENASVRVNNGTTSNFTVDIQNVEWNTLISNGEREAYCIAWKDPISRNDAIYEEVGVYSTEDDEKFADINRLFSIKNELMNNDPELTWREIQVAIWVLAPFQDFDMNMPVSELPEEVRSNGQANFDKEKVQFIVDAVLNRSSAKTVEGFDGSADFWSFKKKKTMCVIGTDKDTQSLITPCDETAFAYGGNHDADYAGIAGIPGLDGYANCFPESPFRAPARWGWTNGKLEEGEYEFPLYAGAGLCNLSKGQYSGDVKIDYNDGKASVTFTASDGTSFLETHLHVSNHPLPRLRNGRITLAPGQYASNDDVVSITETEVIYEVNGLDGDVYVIAHAVMSGYLSD</sequence>
<accession>A0A316TVI7</accession>
<dbReference type="OrthoDB" id="599464at2"/>
<comment type="caution">
    <text evidence="1">The sequence shown here is derived from an EMBL/GenBank/DDBJ whole genome shotgun (WGS) entry which is preliminary data.</text>
</comment>
<gene>
    <name evidence="1" type="ORF">DDZ15_02130</name>
</gene>
<dbReference type="EMBL" id="QGGB01000002">
    <property type="protein sequence ID" value="PWN07831.1"/>
    <property type="molecule type" value="Genomic_DNA"/>
</dbReference>
<dbReference type="PROSITE" id="PS51257">
    <property type="entry name" value="PROKAR_LIPOPROTEIN"/>
    <property type="match status" value="1"/>
</dbReference>
<dbReference type="RefSeq" id="WP_109644360.1">
    <property type="nucleotide sequence ID" value="NZ_QGGB01000002.1"/>
</dbReference>
<reference evidence="1 2" key="1">
    <citation type="submission" date="2018-05" db="EMBL/GenBank/DDBJ databases">
        <title>Rhodohalobacter halophilus gen. nov., sp. nov., a moderately halophilic member of the family Balneolaceae.</title>
        <authorList>
            <person name="Liu Z.-W."/>
        </authorList>
    </citation>
    <scope>NUCLEOTIDE SEQUENCE [LARGE SCALE GENOMIC DNA]</scope>
    <source>
        <strain evidence="1 2">8A47</strain>
    </source>
</reference>
<organism evidence="1 2">
    <name type="scientific">Rhodohalobacter mucosus</name>
    <dbReference type="NCBI Taxonomy" id="2079485"/>
    <lineage>
        <taxon>Bacteria</taxon>
        <taxon>Pseudomonadati</taxon>
        <taxon>Balneolota</taxon>
        <taxon>Balneolia</taxon>
        <taxon>Balneolales</taxon>
        <taxon>Balneolaceae</taxon>
        <taxon>Rhodohalobacter</taxon>
    </lineage>
</organism>
<dbReference type="AlphaFoldDB" id="A0A316TVI7"/>
<keyword evidence="2" id="KW-1185">Reference proteome</keyword>
<evidence type="ECO:0000313" key="2">
    <source>
        <dbReference type="Proteomes" id="UP000245533"/>
    </source>
</evidence>
<protein>
    <submittedName>
        <fullName evidence="1">Uncharacterized protein</fullName>
    </submittedName>
</protein>
<name>A0A316TVI7_9BACT</name>